<proteinExistence type="predicted"/>
<dbReference type="EMBL" id="VAWE01000001">
    <property type="protein sequence ID" value="TLQ46170.1"/>
    <property type="molecule type" value="Genomic_DNA"/>
</dbReference>
<keyword evidence="2" id="KW-1185">Reference proteome</keyword>
<keyword evidence="1" id="KW-0808">Transferase</keyword>
<dbReference type="InterPro" id="IPR009267">
    <property type="entry name" value="NTP_transf_6"/>
</dbReference>
<dbReference type="GO" id="GO:0016740">
    <property type="term" value="F:transferase activity"/>
    <property type="evidence" value="ECO:0007669"/>
    <property type="project" value="UniProtKB-KW"/>
</dbReference>
<dbReference type="PANTHER" id="PTHR39166:SF1">
    <property type="entry name" value="BLL1166 PROTEIN"/>
    <property type="match status" value="1"/>
</dbReference>
<dbReference type="OrthoDB" id="9805247at2"/>
<protein>
    <submittedName>
        <fullName evidence="1">Nucleotidyltransferase family protein</fullName>
    </submittedName>
</protein>
<dbReference type="Proteomes" id="UP000305921">
    <property type="component" value="Unassembled WGS sequence"/>
</dbReference>
<name>A0A5R9E7X6_9ACTN</name>
<gene>
    <name evidence="1" type="ORF">FEF34_27095</name>
</gene>
<comment type="caution">
    <text evidence="1">The sequence shown here is derived from an EMBL/GenBank/DDBJ whole genome shotgun (WGS) entry which is preliminary data.</text>
</comment>
<sequence length="208" mass="23389">MISRLPLDQQLESLRAVLSRNDVLTGVLARAVTLELPEWYVTAGCLFQTVWNVVTGRPPTNGIKDYDLFYFDSDDLSWEAEDTVIKAGREVFAGLPAEVEIRNEARVHLWYQDKFGVSCPPYESAEAAIDSFAATTCCLGVRVEADGQWRVYAPHGLSDMFNLVVRPNPVLAPRAVYETKAARWREQWPELTVLDWPSMSVMSTSSVD</sequence>
<evidence type="ECO:0000313" key="2">
    <source>
        <dbReference type="Proteomes" id="UP000305921"/>
    </source>
</evidence>
<dbReference type="Pfam" id="PF06042">
    <property type="entry name" value="NTP_transf_6"/>
    <property type="match status" value="1"/>
</dbReference>
<accession>A0A5R9E7X6</accession>
<dbReference type="PANTHER" id="PTHR39166">
    <property type="entry name" value="BLL1166 PROTEIN"/>
    <property type="match status" value="1"/>
</dbReference>
<organism evidence="1 2">
    <name type="scientific">Streptomyces marianii</name>
    <dbReference type="NCBI Taxonomy" id="1817406"/>
    <lineage>
        <taxon>Bacteria</taxon>
        <taxon>Bacillati</taxon>
        <taxon>Actinomycetota</taxon>
        <taxon>Actinomycetes</taxon>
        <taxon>Kitasatosporales</taxon>
        <taxon>Streptomycetaceae</taxon>
        <taxon>Streptomyces</taxon>
    </lineage>
</organism>
<evidence type="ECO:0000313" key="1">
    <source>
        <dbReference type="EMBL" id="TLQ46170.1"/>
    </source>
</evidence>
<dbReference type="RefSeq" id="WP_138055482.1">
    <property type="nucleotide sequence ID" value="NZ_VAWE01000001.1"/>
</dbReference>
<reference evidence="1 2" key="1">
    <citation type="submission" date="2019-05" db="EMBL/GenBank/DDBJ databases">
        <title>Streptomyces marianii sp. nov., a novel marine actinomycete from southern coast of India.</title>
        <authorList>
            <person name="Iniyan A.M."/>
            <person name="Wink J."/>
            <person name="Ramprasad E."/>
            <person name="Ramana C.V."/>
            <person name="Bunk B."/>
            <person name="Sproer C."/>
            <person name="Joseph F.-J.R.S."/>
            <person name="Vincent S.G.P."/>
        </authorList>
    </citation>
    <scope>NUCLEOTIDE SEQUENCE [LARGE SCALE GENOMIC DNA]</scope>
    <source>
        <strain evidence="1 2">ICN19</strain>
    </source>
</reference>
<dbReference type="AlphaFoldDB" id="A0A5R9E7X6"/>